<evidence type="ECO:0000256" key="3">
    <source>
        <dbReference type="ARBA" id="ARBA00022475"/>
    </source>
</evidence>
<dbReference type="GO" id="GO:0004100">
    <property type="term" value="F:chitin synthase activity"/>
    <property type="evidence" value="ECO:0007669"/>
    <property type="project" value="UniProtKB-EC"/>
</dbReference>
<evidence type="ECO:0000256" key="8">
    <source>
        <dbReference type="ARBA" id="ARBA00023136"/>
    </source>
</evidence>
<keyword evidence="6 11" id="KW-0812">Transmembrane</keyword>
<sequence length="925" mass="107814">MENQGGKSSSSPRYQLISTSEDQDKKSLSPRKLKDCSVANDEIVDLGKNIPAEIQYLPIPNQEYTDESIFEEISDKEINNFLSIPDKNDTKNIEKIKNSTEKNISINSPSQILSNLQIIINNTPVLLKPVVPKILSENFDTGMSNPSLYNSIEQHNLIIQGIHAKNNENLEKSQKYFGRIEQHNLIIQEIHPKNNENLEKSQKYFGRALMSINFIESSCLFKLEKSCNNCRKQVLPLQKLKQNTIFQPFKISNKNCQGIRPFCTNGSEEIIDCEFLNNWIENPGKCKFLINVAMCDENCEDVWDTLQGCINNLEYFFTDKKRSIKEEEIGIMIIVDGIEPFLKTFYNIEGARMHYKGCFQKNRTFFSQFFNDKIIKDELMTKSLVDKDPNYEFVVIKELFEAGLITKGQEIAYTFCQKIKFLDNHYLNTIFCVTQLNKRRLNTHKWFFKGFCHRIKPKYIALLDAGVIPKSKGLFYLYEAMEKDNRVAGCCGEIVPSNKSLNPIVQAQIVEYKFSHIMDRALESIIGYVSILPGSFSAYRWERLDNDDILKAYFYSHRKWDAMNIFTASMHLIQDRILCMELICQKNQYNILRYVKWSTAKSKVPDSLNELLAQRRRWINGLWFSMIFTVRNCNRIRNSKHSYIRKCFFKTLMVYYSIMALFNWLMVGAFYLTFTLAIKRNLNEEDPKIDKLRKRSTPIIVLYTSILISMIIISMGVKPRRVETLFKFFSILLGIFSYGSMFIVFYFIFGDIISGNQLLTFDFNYWIHNITGSLAIIGGAIFLISLLLNFNHSFIPVIKGIPFFLFMIGTYINMFMIYAICNIHDFSLGNRPDKLIESEKKYIFQHKNERTIWLILWIFCNAAFAYFLNLLNSSDDNTKKAYIDILALVVYFVIGFKVIGGILFVFDEWCCCCLHEKLEQNHNIN</sequence>
<feature type="transmembrane region" description="Helical" evidence="11">
    <location>
        <begin position="800"/>
        <end position="820"/>
    </location>
</feature>
<evidence type="ECO:0000256" key="9">
    <source>
        <dbReference type="ARBA" id="ARBA00023316"/>
    </source>
</evidence>
<keyword evidence="4" id="KW-0328">Glycosyltransferase</keyword>
<dbReference type="PANTHER" id="PTHR22914:SF9">
    <property type="entry name" value="CHITIN SYNTHASE 1"/>
    <property type="match status" value="1"/>
</dbReference>
<feature type="transmembrane region" description="Helical" evidence="11">
    <location>
        <begin position="852"/>
        <end position="871"/>
    </location>
</feature>
<dbReference type="GO" id="GO:0071555">
    <property type="term" value="P:cell wall organization"/>
    <property type="evidence" value="ECO:0007669"/>
    <property type="project" value="UniProtKB-KW"/>
</dbReference>
<feature type="transmembrane region" description="Helical" evidence="11">
    <location>
        <begin position="883"/>
        <end position="906"/>
    </location>
</feature>
<feature type="transmembrane region" description="Helical" evidence="11">
    <location>
        <begin position="765"/>
        <end position="788"/>
    </location>
</feature>
<dbReference type="Pfam" id="PF01644">
    <property type="entry name" value="Chitin_synth_1"/>
    <property type="match status" value="1"/>
</dbReference>
<accession>A0A1R2D3X2</accession>
<feature type="compositionally biased region" description="Polar residues" evidence="10">
    <location>
        <begin position="1"/>
        <end position="20"/>
    </location>
</feature>
<dbReference type="EMBL" id="MPUH01000005">
    <property type="protein sequence ID" value="OMJ95959.1"/>
    <property type="molecule type" value="Genomic_DNA"/>
</dbReference>
<dbReference type="PANTHER" id="PTHR22914">
    <property type="entry name" value="CHITIN SYNTHASE"/>
    <property type="match status" value="1"/>
</dbReference>
<dbReference type="GO" id="GO:0005886">
    <property type="term" value="C:plasma membrane"/>
    <property type="evidence" value="ECO:0007669"/>
    <property type="project" value="UniProtKB-SubCell"/>
</dbReference>
<proteinExistence type="predicted"/>
<dbReference type="AlphaFoldDB" id="A0A1R2D3X2"/>
<dbReference type="Proteomes" id="UP000187209">
    <property type="component" value="Unassembled WGS sequence"/>
</dbReference>
<feature type="transmembrane region" description="Helical" evidence="11">
    <location>
        <begin position="698"/>
        <end position="717"/>
    </location>
</feature>
<protein>
    <recommendedName>
        <fullName evidence="2">chitin synthase</fullName>
        <ecNumber evidence="2">2.4.1.16</ecNumber>
    </recommendedName>
</protein>
<keyword evidence="5" id="KW-0808">Transferase</keyword>
<organism evidence="12 13">
    <name type="scientific">Stentor coeruleus</name>
    <dbReference type="NCBI Taxonomy" id="5963"/>
    <lineage>
        <taxon>Eukaryota</taxon>
        <taxon>Sar</taxon>
        <taxon>Alveolata</taxon>
        <taxon>Ciliophora</taxon>
        <taxon>Postciliodesmatophora</taxon>
        <taxon>Heterotrichea</taxon>
        <taxon>Heterotrichida</taxon>
        <taxon>Stentoridae</taxon>
        <taxon>Stentor</taxon>
    </lineage>
</organism>
<dbReference type="GO" id="GO:0006031">
    <property type="term" value="P:chitin biosynthetic process"/>
    <property type="evidence" value="ECO:0007669"/>
    <property type="project" value="TreeGrafter"/>
</dbReference>
<keyword evidence="13" id="KW-1185">Reference proteome</keyword>
<reference evidence="12 13" key="1">
    <citation type="submission" date="2016-11" db="EMBL/GenBank/DDBJ databases">
        <title>The macronuclear genome of Stentor coeruleus: a giant cell with tiny introns.</title>
        <authorList>
            <person name="Slabodnick M."/>
            <person name="Ruby J.G."/>
            <person name="Reiff S.B."/>
            <person name="Swart E.C."/>
            <person name="Gosai S."/>
            <person name="Prabakaran S."/>
            <person name="Witkowska E."/>
            <person name="Larue G.E."/>
            <person name="Fisher S."/>
            <person name="Freeman R.M."/>
            <person name="Gunawardena J."/>
            <person name="Chu W."/>
            <person name="Stover N.A."/>
            <person name="Gregory B.D."/>
            <person name="Nowacki M."/>
            <person name="Derisi J."/>
            <person name="Roy S.W."/>
            <person name="Marshall W.F."/>
            <person name="Sood P."/>
        </authorList>
    </citation>
    <scope>NUCLEOTIDE SEQUENCE [LARGE SCALE GENOMIC DNA]</scope>
    <source>
        <strain evidence="12">WM001</strain>
    </source>
</reference>
<gene>
    <name evidence="12" type="ORF">SteCoe_513</name>
</gene>
<comment type="caution">
    <text evidence="12">The sequence shown here is derived from an EMBL/GenBank/DDBJ whole genome shotgun (WGS) entry which is preliminary data.</text>
</comment>
<evidence type="ECO:0000256" key="6">
    <source>
        <dbReference type="ARBA" id="ARBA00022692"/>
    </source>
</evidence>
<dbReference type="OrthoDB" id="3352955at2759"/>
<dbReference type="InterPro" id="IPR029044">
    <property type="entry name" value="Nucleotide-diphossugar_trans"/>
</dbReference>
<evidence type="ECO:0000256" key="5">
    <source>
        <dbReference type="ARBA" id="ARBA00022679"/>
    </source>
</evidence>
<feature type="region of interest" description="Disordered" evidence="10">
    <location>
        <begin position="1"/>
        <end position="33"/>
    </location>
</feature>
<dbReference type="InterPro" id="IPR004835">
    <property type="entry name" value="Chitin_synth"/>
</dbReference>
<dbReference type="SUPFAM" id="SSF53448">
    <property type="entry name" value="Nucleotide-diphospho-sugar transferases"/>
    <property type="match status" value="1"/>
</dbReference>
<feature type="compositionally biased region" description="Basic and acidic residues" evidence="10">
    <location>
        <begin position="22"/>
        <end position="33"/>
    </location>
</feature>
<evidence type="ECO:0000256" key="1">
    <source>
        <dbReference type="ARBA" id="ARBA00004651"/>
    </source>
</evidence>
<evidence type="ECO:0000256" key="4">
    <source>
        <dbReference type="ARBA" id="ARBA00022676"/>
    </source>
</evidence>
<feature type="transmembrane region" description="Helical" evidence="11">
    <location>
        <begin position="729"/>
        <end position="753"/>
    </location>
</feature>
<keyword evidence="8 11" id="KW-0472">Membrane</keyword>
<evidence type="ECO:0000313" key="13">
    <source>
        <dbReference type="Proteomes" id="UP000187209"/>
    </source>
</evidence>
<dbReference type="EC" id="2.4.1.16" evidence="2"/>
<evidence type="ECO:0000256" key="7">
    <source>
        <dbReference type="ARBA" id="ARBA00022989"/>
    </source>
</evidence>
<evidence type="ECO:0000313" key="12">
    <source>
        <dbReference type="EMBL" id="OMJ95959.1"/>
    </source>
</evidence>
<keyword evidence="3" id="KW-1003">Cell membrane</keyword>
<comment type="subcellular location">
    <subcellularLocation>
        <location evidence="1">Cell membrane</location>
        <topology evidence="1">Multi-pass membrane protein</topology>
    </subcellularLocation>
</comment>
<keyword evidence="9" id="KW-0961">Cell wall biogenesis/degradation</keyword>
<evidence type="ECO:0000256" key="10">
    <source>
        <dbReference type="SAM" id="MobiDB-lite"/>
    </source>
</evidence>
<feature type="transmembrane region" description="Helical" evidence="11">
    <location>
        <begin position="654"/>
        <end position="678"/>
    </location>
</feature>
<evidence type="ECO:0000256" key="11">
    <source>
        <dbReference type="SAM" id="Phobius"/>
    </source>
</evidence>
<evidence type="ECO:0000256" key="2">
    <source>
        <dbReference type="ARBA" id="ARBA00012543"/>
    </source>
</evidence>
<keyword evidence="7 11" id="KW-1133">Transmembrane helix</keyword>
<name>A0A1R2D3X2_9CILI</name>